<keyword evidence="2" id="KW-0732">Signal</keyword>
<evidence type="ECO:0000256" key="2">
    <source>
        <dbReference type="SAM" id="SignalP"/>
    </source>
</evidence>
<dbReference type="AlphaFoldDB" id="A0A5C6F407"/>
<sequence precursor="true">MRRKVVLLMGAVALCLMQQPANAGIMSFFGVDSSPFGTVPAGGNAATARGNFLAGLTGVGTEDFEGIALGTSNSTPLTFPGTTGNITATLTSTSSFEVRSTNSAGAYPTSGTRYLRTSTSTDPNEFAINFDSPIAAFGFYGTDLGDSGGGDVVLTLTNGTTETLTVPVGNNTTTFQSDNLIFFGFISDTDSYSSIAFGNNGGTGDVWGFDDMTIGDIGQVIDPNNGAVPEPTSLAIFATLGLVGVGVVGARRRKKDMATS</sequence>
<keyword evidence="1" id="KW-0812">Transmembrane</keyword>
<feature type="chain" id="PRO_5023095033" description="PEP-CTERM motif protein" evidence="2">
    <location>
        <begin position="24"/>
        <end position="260"/>
    </location>
</feature>
<reference evidence="3 4" key="1">
    <citation type="submission" date="2019-02" db="EMBL/GenBank/DDBJ databases">
        <title>Deep-cultivation of Planctomycetes and their phenomic and genomic characterization uncovers novel biology.</title>
        <authorList>
            <person name="Wiegand S."/>
            <person name="Jogler M."/>
            <person name="Boedeker C."/>
            <person name="Pinto D."/>
            <person name="Vollmers J."/>
            <person name="Rivas-Marin E."/>
            <person name="Kohn T."/>
            <person name="Peeters S.H."/>
            <person name="Heuer A."/>
            <person name="Rast P."/>
            <person name="Oberbeckmann S."/>
            <person name="Bunk B."/>
            <person name="Jeske O."/>
            <person name="Meyerdierks A."/>
            <person name="Storesund J.E."/>
            <person name="Kallscheuer N."/>
            <person name="Luecker S."/>
            <person name="Lage O.M."/>
            <person name="Pohl T."/>
            <person name="Merkel B.J."/>
            <person name="Hornburger P."/>
            <person name="Mueller R.-W."/>
            <person name="Bruemmer F."/>
            <person name="Labrenz M."/>
            <person name="Spormann A.M."/>
            <person name="Op Den Camp H."/>
            <person name="Overmann J."/>
            <person name="Amann R."/>
            <person name="Jetten M.S.M."/>
            <person name="Mascher T."/>
            <person name="Medema M.H."/>
            <person name="Devos D.P."/>
            <person name="Kaster A.-K."/>
            <person name="Ovreas L."/>
            <person name="Rohde M."/>
            <person name="Galperin M.Y."/>
            <person name="Jogler C."/>
        </authorList>
    </citation>
    <scope>NUCLEOTIDE SEQUENCE [LARGE SCALE GENOMIC DNA]</scope>
    <source>
        <strain evidence="3 4">Poly51</strain>
    </source>
</reference>
<proteinExistence type="predicted"/>
<evidence type="ECO:0000256" key="1">
    <source>
        <dbReference type="SAM" id="Phobius"/>
    </source>
</evidence>
<keyword evidence="1" id="KW-0472">Membrane</keyword>
<dbReference type="RefSeq" id="WP_146458734.1">
    <property type="nucleotide sequence ID" value="NZ_SJPW01000004.1"/>
</dbReference>
<keyword evidence="1" id="KW-1133">Transmembrane helix</keyword>
<gene>
    <name evidence="3" type="ORF">Poly51_32480</name>
</gene>
<evidence type="ECO:0008006" key="5">
    <source>
        <dbReference type="Google" id="ProtNLM"/>
    </source>
</evidence>
<feature type="signal peptide" evidence="2">
    <location>
        <begin position="1"/>
        <end position="23"/>
    </location>
</feature>
<accession>A0A5C6F407</accession>
<dbReference type="InterPro" id="IPR013424">
    <property type="entry name" value="Ice-binding_C"/>
</dbReference>
<dbReference type="Proteomes" id="UP000318288">
    <property type="component" value="Unassembled WGS sequence"/>
</dbReference>
<name>A0A5C6F407_9BACT</name>
<organism evidence="3 4">
    <name type="scientific">Rubripirellula tenax</name>
    <dbReference type="NCBI Taxonomy" id="2528015"/>
    <lineage>
        <taxon>Bacteria</taxon>
        <taxon>Pseudomonadati</taxon>
        <taxon>Planctomycetota</taxon>
        <taxon>Planctomycetia</taxon>
        <taxon>Pirellulales</taxon>
        <taxon>Pirellulaceae</taxon>
        <taxon>Rubripirellula</taxon>
    </lineage>
</organism>
<feature type="transmembrane region" description="Helical" evidence="1">
    <location>
        <begin position="232"/>
        <end position="250"/>
    </location>
</feature>
<dbReference type="NCBIfam" id="TIGR02595">
    <property type="entry name" value="PEP_CTERM"/>
    <property type="match status" value="1"/>
</dbReference>
<protein>
    <recommendedName>
        <fullName evidence="5">PEP-CTERM motif protein</fullName>
    </recommendedName>
</protein>
<dbReference type="EMBL" id="SJPW01000004">
    <property type="protein sequence ID" value="TWU54529.1"/>
    <property type="molecule type" value="Genomic_DNA"/>
</dbReference>
<keyword evidence="4" id="KW-1185">Reference proteome</keyword>
<evidence type="ECO:0000313" key="4">
    <source>
        <dbReference type="Proteomes" id="UP000318288"/>
    </source>
</evidence>
<dbReference type="OrthoDB" id="8821021at2"/>
<evidence type="ECO:0000313" key="3">
    <source>
        <dbReference type="EMBL" id="TWU54529.1"/>
    </source>
</evidence>
<comment type="caution">
    <text evidence="3">The sequence shown here is derived from an EMBL/GenBank/DDBJ whole genome shotgun (WGS) entry which is preliminary data.</text>
</comment>